<dbReference type="NCBIfam" id="TIGR01608">
    <property type="entry name" value="citD"/>
    <property type="match status" value="1"/>
</dbReference>
<evidence type="ECO:0000256" key="4">
    <source>
        <dbReference type="HAMAP-Rule" id="MF_00805"/>
    </source>
</evidence>
<evidence type="ECO:0000313" key="7">
    <source>
        <dbReference type="Proteomes" id="UP000674938"/>
    </source>
</evidence>
<dbReference type="AlphaFoldDB" id="A0A940SXF4"/>
<name>A0A940SXF4_9ENTE</name>
<dbReference type="InterPro" id="IPR023439">
    <property type="entry name" value="Mal_deCO2ase/Cit_lyase_ACP"/>
</dbReference>
<organism evidence="6 7">
    <name type="scientific">Vagococcus allomyrinae</name>
    <dbReference type="NCBI Taxonomy" id="2794353"/>
    <lineage>
        <taxon>Bacteria</taxon>
        <taxon>Bacillati</taxon>
        <taxon>Bacillota</taxon>
        <taxon>Bacilli</taxon>
        <taxon>Lactobacillales</taxon>
        <taxon>Enterococcaceae</taxon>
        <taxon>Vagococcus</taxon>
    </lineage>
</organism>
<dbReference type="InterPro" id="IPR006495">
    <property type="entry name" value="CitD"/>
</dbReference>
<feature type="modified residue" description="O-(phosphoribosyl dephospho-coenzyme A)serine" evidence="4 5">
    <location>
        <position position="14"/>
    </location>
</feature>
<sequence length="103" mass="11343">MEIKQFASAGTTESSDILISLAIHDQEEIIIELDSNVEKQFGQQIRQLIKETLEKIGISSAKVTAIDKGALDCTIEARTLAVAYRAAGTNGKLDWQVIHSWNN</sequence>
<proteinExistence type="inferred from homology"/>
<comment type="similarity">
    <text evidence="4">Belongs to the CitD family.</text>
</comment>
<evidence type="ECO:0000313" key="6">
    <source>
        <dbReference type="EMBL" id="MBP1043226.1"/>
    </source>
</evidence>
<dbReference type="PIRSF" id="PIRSF002736">
    <property type="entry name" value="Citrt_lyas_gamma"/>
    <property type="match status" value="1"/>
</dbReference>
<comment type="subunit">
    <text evidence="4">Oligomer with a subunit composition of (alpha,beta,gamma)6.</text>
</comment>
<evidence type="ECO:0000256" key="5">
    <source>
        <dbReference type="PIRSR" id="PIRSR002736-50"/>
    </source>
</evidence>
<dbReference type="RefSeq" id="WP_209531039.1">
    <property type="nucleotide sequence ID" value="NZ_JAEEGA010000015.1"/>
</dbReference>
<dbReference type="Pfam" id="PF06857">
    <property type="entry name" value="ACP"/>
    <property type="match status" value="1"/>
</dbReference>
<comment type="subcellular location">
    <subcellularLocation>
        <location evidence="1 4">Cytoplasm</location>
    </subcellularLocation>
</comment>
<comment type="caution">
    <text evidence="6">The sequence shown here is derived from an EMBL/GenBank/DDBJ whole genome shotgun (WGS) entry which is preliminary data.</text>
</comment>
<dbReference type="GO" id="GO:0016829">
    <property type="term" value="F:lyase activity"/>
    <property type="evidence" value="ECO:0007669"/>
    <property type="project" value="UniProtKB-KW"/>
</dbReference>
<dbReference type="Proteomes" id="UP000674938">
    <property type="component" value="Unassembled WGS sequence"/>
</dbReference>
<evidence type="ECO:0000256" key="3">
    <source>
        <dbReference type="ARBA" id="ARBA00022553"/>
    </source>
</evidence>
<keyword evidence="2 4" id="KW-0963">Cytoplasm</keyword>
<reference evidence="6" key="1">
    <citation type="submission" date="2020-12" db="EMBL/GenBank/DDBJ databases">
        <title>Vagococcus allomyrinae sp. nov. and Enterococcus lavae sp. nov., isolated from the larvae of Allomyrina dichotoma.</title>
        <authorList>
            <person name="Lee S.D."/>
        </authorList>
    </citation>
    <scope>NUCLEOTIDE SEQUENCE</scope>
    <source>
        <strain evidence="6">BWB3-3</strain>
    </source>
</reference>
<dbReference type="GO" id="GO:0005737">
    <property type="term" value="C:cytoplasm"/>
    <property type="evidence" value="ECO:0007669"/>
    <property type="project" value="UniProtKB-SubCell"/>
</dbReference>
<dbReference type="EMBL" id="JAEEGA010000015">
    <property type="protein sequence ID" value="MBP1043226.1"/>
    <property type="molecule type" value="Genomic_DNA"/>
</dbReference>
<dbReference type="HAMAP" id="MF_00805">
    <property type="entry name" value="CitD"/>
    <property type="match status" value="1"/>
</dbReference>
<accession>A0A940SXF4</accession>
<comment type="function">
    <text evidence="4">Covalent carrier of the coenzyme of citrate lyase.</text>
</comment>
<dbReference type="NCBIfam" id="NF009726">
    <property type="entry name" value="PRK13253.1"/>
    <property type="match status" value="1"/>
</dbReference>
<evidence type="ECO:0000256" key="2">
    <source>
        <dbReference type="ARBA" id="ARBA00022490"/>
    </source>
</evidence>
<gene>
    <name evidence="4 6" type="primary">citD</name>
    <name evidence="6" type="ORF">I6N95_19585</name>
</gene>
<protein>
    <recommendedName>
        <fullName evidence="4">Citrate lyase acyl carrier protein</fullName>
    </recommendedName>
    <alternativeName>
        <fullName evidence="4">Citrate lyase gamma chain</fullName>
    </alternativeName>
</protein>
<keyword evidence="7" id="KW-1185">Reference proteome</keyword>
<keyword evidence="3 4" id="KW-0597">Phosphoprotein</keyword>
<keyword evidence="6" id="KW-0456">Lyase</keyword>
<evidence type="ECO:0000256" key="1">
    <source>
        <dbReference type="ARBA" id="ARBA00004496"/>
    </source>
</evidence>